<evidence type="ECO:0000256" key="1">
    <source>
        <dbReference type="SAM" id="MobiDB-lite"/>
    </source>
</evidence>
<feature type="compositionally biased region" description="Low complexity" evidence="1">
    <location>
        <begin position="66"/>
        <end position="78"/>
    </location>
</feature>
<organism evidence="3 4">
    <name type="scientific">Pleurodeles waltl</name>
    <name type="common">Iberian ribbed newt</name>
    <dbReference type="NCBI Taxonomy" id="8319"/>
    <lineage>
        <taxon>Eukaryota</taxon>
        <taxon>Metazoa</taxon>
        <taxon>Chordata</taxon>
        <taxon>Craniata</taxon>
        <taxon>Vertebrata</taxon>
        <taxon>Euteleostomi</taxon>
        <taxon>Amphibia</taxon>
        <taxon>Batrachia</taxon>
        <taxon>Caudata</taxon>
        <taxon>Salamandroidea</taxon>
        <taxon>Salamandridae</taxon>
        <taxon>Pleurodelinae</taxon>
        <taxon>Pleurodeles</taxon>
    </lineage>
</organism>
<sequence>MCPVQSPCAASTSECVPGAGQQHSLQLCGRDEKSAEQTLSPLTCQRTIQDFNGERIYTLLPRQQSPTAKAATEKAAPTNSADRTGDFPQCAARSSRRLGSSQILARASERVAKAAGASSLLGALLGFGAGMEGSQKSADRRVKRKEGSALERAENSLYHQILSKRAFLAAEEDTKSLLHRLVFLAKVSPELADKRDLGEFWDRHFMSLQRYFQGESVTGLLLIYPAYAVHVLESSSDALYSVLKTMKDMKKQGNSALLLEPRILVMSHNIPTRLFHHWNYKVLNVPGSHLGYADQGESLEDIIGECLTKLLKLGVHLLKYPRASKHLADSIIEKVPELIIPQATISHLLQCKDLLTPGQYLRNYTAPMDIVMDSGHVFGSYNISSV</sequence>
<protein>
    <recommendedName>
        <fullName evidence="2">BLUF domain-containing protein</fullName>
    </recommendedName>
</protein>
<gene>
    <name evidence="3" type="ORF">NDU88_008908</name>
</gene>
<dbReference type="InterPro" id="IPR007024">
    <property type="entry name" value="BLUF_domain"/>
</dbReference>
<dbReference type="AlphaFoldDB" id="A0AAV7PQI6"/>
<feature type="region of interest" description="Disordered" evidence="1">
    <location>
        <begin position="61"/>
        <end position="88"/>
    </location>
</feature>
<keyword evidence="4" id="KW-1185">Reference proteome</keyword>
<evidence type="ECO:0000259" key="2">
    <source>
        <dbReference type="SMART" id="SM01034"/>
    </source>
</evidence>
<feature type="domain" description="BLUF" evidence="2">
    <location>
        <begin position="178"/>
        <end position="282"/>
    </location>
</feature>
<name>A0AAV7PQI6_PLEWA</name>
<accession>A0AAV7PQI6</accession>
<dbReference type="SMART" id="SM01034">
    <property type="entry name" value="BLUF"/>
    <property type="match status" value="1"/>
</dbReference>
<dbReference type="PANTHER" id="PTHR34035:SF2">
    <property type="entry name" value="TESTIS-EXPRESSED PROTEIN 47 ISOFORM X1"/>
    <property type="match status" value="1"/>
</dbReference>
<dbReference type="Pfam" id="PF24787">
    <property type="entry name" value="TEX47"/>
    <property type="match status" value="1"/>
</dbReference>
<proteinExistence type="predicted"/>
<dbReference type="GO" id="GO:0071949">
    <property type="term" value="F:FAD binding"/>
    <property type="evidence" value="ECO:0007669"/>
    <property type="project" value="InterPro"/>
</dbReference>
<evidence type="ECO:0000313" key="3">
    <source>
        <dbReference type="EMBL" id="KAJ1130557.1"/>
    </source>
</evidence>
<dbReference type="EMBL" id="JANPWB010000011">
    <property type="protein sequence ID" value="KAJ1130557.1"/>
    <property type="molecule type" value="Genomic_DNA"/>
</dbReference>
<dbReference type="GO" id="GO:0009882">
    <property type="term" value="F:blue light photoreceptor activity"/>
    <property type="evidence" value="ECO:0007669"/>
    <property type="project" value="InterPro"/>
</dbReference>
<comment type="caution">
    <text evidence="3">The sequence shown here is derived from an EMBL/GenBank/DDBJ whole genome shotgun (WGS) entry which is preliminary data.</text>
</comment>
<dbReference type="PANTHER" id="PTHR34035">
    <property type="entry name" value="TESTIS-EXPRESSED PROTEIN 47"/>
    <property type="match status" value="1"/>
</dbReference>
<evidence type="ECO:0000313" key="4">
    <source>
        <dbReference type="Proteomes" id="UP001066276"/>
    </source>
</evidence>
<dbReference type="InterPro" id="IPR055308">
    <property type="entry name" value="TEX47-like"/>
</dbReference>
<dbReference type="Proteomes" id="UP001066276">
    <property type="component" value="Chromosome 7"/>
</dbReference>
<reference evidence="3" key="1">
    <citation type="journal article" date="2022" name="bioRxiv">
        <title>Sequencing and chromosome-scale assembly of the giantPleurodeles waltlgenome.</title>
        <authorList>
            <person name="Brown T."/>
            <person name="Elewa A."/>
            <person name="Iarovenko S."/>
            <person name="Subramanian E."/>
            <person name="Araus A.J."/>
            <person name="Petzold A."/>
            <person name="Susuki M."/>
            <person name="Suzuki K.-i.T."/>
            <person name="Hayashi T."/>
            <person name="Toyoda A."/>
            <person name="Oliveira C."/>
            <person name="Osipova E."/>
            <person name="Leigh N.D."/>
            <person name="Simon A."/>
            <person name="Yun M.H."/>
        </authorList>
    </citation>
    <scope>NUCLEOTIDE SEQUENCE</scope>
    <source>
        <strain evidence="3">20211129_DDA</strain>
        <tissue evidence="3">Liver</tissue>
    </source>
</reference>